<dbReference type="OrthoDB" id="149299at2"/>
<keyword evidence="2" id="KW-1185">Reference proteome</keyword>
<dbReference type="RefSeq" id="WP_157917554.1">
    <property type="nucleotide sequence ID" value="NZ_LT907975.1"/>
</dbReference>
<evidence type="ECO:0008006" key="3">
    <source>
        <dbReference type="Google" id="ProtNLM"/>
    </source>
</evidence>
<sequence length="233" mass="25544">METQVVKVEKNEAQVAPTNMVMEAMQRGATPEQIEKFIGMQERIERREAEKAYVAAMTAFKANPPKIFKDKHVAFGNTKYNHATLANITTVVGAALAEHGLTASWQTDQDEAKIVVSCRITHILGHSESTTLHTMPDNSGGKNSIQAIGSAVTYLQRYTLLALCGLATHEHEDDGAMSEPINDEQLATIEDMISEYGVDRPKFLGWCKVGKLSDIKAADFKKVLAALKSKAPK</sequence>
<dbReference type="InterPro" id="IPR007499">
    <property type="entry name" value="ERF_bacteria_virus"/>
</dbReference>
<organism evidence="1 2">
    <name type="scientific">Pseudodesulfovibrio profundus</name>
    <dbReference type="NCBI Taxonomy" id="57320"/>
    <lineage>
        <taxon>Bacteria</taxon>
        <taxon>Pseudomonadati</taxon>
        <taxon>Thermodesulfobacteriota</taxon>
        <taxon>Desulfovibrionia</taxon>
        <taxon>Desulfovibrionales</taxon>
        <taxon>Desulfovibrionaceae</taxon>
    </lineage>
</organism>
<dbReference type="AlphaFoldDB" id="A0A2C8FDJ7"/>
<name>A0A2C8FDJ7_9BACT</name>
<gene>
    <name evidence="1" type="ORF">DPRO_3694</name>
</gene>
<protein>
    <recommendedName>
        <fullName evidence="3">ERF family protein</fullName>
    </recommendedName>
</protein>
<evidence type="ECO:0000313" key="2">
    <source>
        <dbReference type="Proteomes" id="UP000219215"/>
    </source>
</evidence>
<dbReference type="Pfam" id="PF04404">
    <property type="entry name" value="ERF"/>
    <property type="match status" value="1"/>
</dbReference>
<accession>A0A2C8FDJ7</accession>
<dbReference type="KEGG" id="pprf:DPRO_3694"/>
<reference evidence="2" key="1">
    <citation type="submission" date="2017-09" db="EMBL/GenBank/DDBJ databases">
        <authorList>
            <person name="Regsiter A."/>
            <person name="William W."/>
        </authorList>
    </citation>
    <scope>NUCLEOTIDE SEQUENCE [LARGE SCALE GENOMIC DNA]</scope>
    <source>
        <strain evidence="2">500-1</strain>
    </source>
</reference>
<dbReference type="EMBL" id="LT907975">
    <property type="protein sequence ID" value="SOB60610.1"/>
    <property type="molecule type" value="Genomic_DNA"/>
</dbReference>
<evidence type="ECO:0000313" key="1">
    <source>
        <dbReference type="EMBL" id="SOB60610.1"/>
    </source>
</evidence>
<dbReference type="Proteomes" id="UP000219215">
    <property type="component" value="Chromosome DPRO"/>
</dbReference>
<proteinExistence type="predicted"/>